<feature type="transmembrane region" description="Helical" evidence="7">
    <location>
        <begin position="89"/>
        <end position="114"/>
    </location>
</feature>
<evidence type="ECO:0000256" key="2">
    <source>
        <dbReference type="ARBA" id="ARBA00005262"/>
    </source>
</evidence>
<dbReference type="PANTHER" id="PTHR43663">
    <property type="entry name" value="CHROMATE TRANSPORT PROTEIN-RELATED"/>
    <property type="match status" value="1"/>
</dbReference>
<dbReference type="RefSeq" id="WP_286660875.1">
    <property type="nucleotide sequence ID" value="NZ_JASZYV010000003.1"/>
</dbReference>
<feature type="transmembrane region" description="Helical" evidence="7">
    <location>
        <begin position="120"/>
        <end position="139"/>
    </location>
</feature>
<dbReference type="InterPro" id="IPR003370">
    <property type="entry name" value="Chromate_transpt"/>
</dbReference>
<organism evidence="8 9">
    <name type="scientific">Variovorax dokdonensis</name>
    <dbReference type="NCBI Taxonomy" id="344883"/>
    <lineage>
        <taxon>Bacteria</taxon>
        <taxon>Pseudomonadati</taxon>
        <taxon>Pseudomonadota</taxon>
        <taxon>Betaproteobacteria</taxon>
        <taxon>Burkholderiales</taxon>
        <taxon>Comamonadaceae</taxon>
        <taxon>Variovorax</taxon>
    </lineage>
</organism>
<keyword evidence="4 7" id="KW-0812">Transmembrane</keyword>
<comment type="subcellular location">
    <subcellularLocation>
        <location evidence="1">Cell membrane</location>
        <topology evidence="1">Multi-pass membrane protein</topology>
    </subcellularLocation>
</comment>
<feature type="transmembrane region" description="Helical" evidence="7">
    <location>
        <begin position="174"/>
        <end position="190"/>
    </location>
</feature>
<keyword evidence="6 7" id="KW-0472">Membrane</keyword>
<evidence type="ECO:0000256" key="1">
    <source>
        <dbReference type="ARBA" id="ARBA00004651"/>
    </source>
</evidence>
<keyword evidence="3" id="KW-1003">Cell membrane</keyword>
<evidence type="ECO:0000256" key="5">
    <source>
        <dbReference type="ARBA" id="ARBA00022989"/>
    </source>
</evidence>
<feature type="transmembrane region" description="Helical" evidence="7">
    <location>
        <begin position="151"/>
        <end position="168"/>
    </location>
</feature>
<keyword evidence="5 7" id="KW-1133">Transmembrane helix</keyword>
<dbReference type="Proteomes" id="UP001174908">
    <property type="component" value="Unassembled WGS sequence"/>
</dbReference>
<protein>
    <submittedName>
        <fullName evidence="8">Chromate transporter</fullName>
    </submittedName>
</protein>
<comment type="similarity">
    <text evidence="2">Belongs to the chromate ion transporter (CHR) (TC 2.A.51) family.</text>
</comment>
<sequence>MNAPPPDAPLPTRARPESPSDLFWAFTAIAMQGFGGVLAVVQRALVENKRWLTQEEFVEDWAVAQVLPGPNVINLSVILGDRYFGWRGALAALAGMLAFPTVIVLALALVYSHFATDPRLAGALRGMGAVAAGLIAATGIKLMPTLRSHPLGWRIGLVFTALVFGAIALLKWPLIGVLALFGSVACVWTYRRIAA</sequence>
<name>A0ABT7NCU9_9BURK</name>
<gene>
    <name evidence="8" type="ORF">QTH91_14830</name>
</gene>
<dbReference type="PANTHER" id="PTHR43663:SF1">
    <property type="entry name" value="CHROMATE TRANSPORTER"/>
    <property type="match status" value="1"/>
</dbReference>
<evidence type="ECO:0000313" key="8">
    <source>
        <dbReference type="EMBL" id="MDM0045762.1"/>
    </source>
</evidence>
<feature type="transmembrane region" description="Helical" evidence="7">
    <location>
        <begin position="22"/>
        <end position="41"/>
    </location>
</feature>
<comment type="caution">
    <text evidence="8">The sequence shown here is derived from an EMBL/GenBank/DDBJ whole genome shotgun (WGS) entry which is preliminary data.</text>
</comment>
<accession>A0ABT7NCU9</accession>
<evidence type="ECO:0000256" key="6">
    <source>
        <dbReference type="ARBA" id="ARBA00023136"/>
    </source>
</evidence>
<evidence type="ECO:0000313" key="9">
    <source>
        <dbReference type="Proteomes" id="UP001174908"/>
    </source>
</evidence>
<evidence type="ECO:0000256" key="7">
    <source>
        <dbReference type="SAM" id="Phobius"/>
    </source>
</evidence>
<evidence type="ECO:0000256" key="4">
    <source>
        <dbReference type="ARBA" id="ARBA00022692"/>
    </source>
</evidence>
<dbReference type="InterPro" id="IPR052518">
    <property type="entry name" value="CHR_Transporter"/>
</dbReference>
<evidence type="ECO:0000256" key="3">
    <source>
        <dbReference type="ARBA" id="ARBA00022475"/>
    </source>
</evidence>
<proteinExistence type="inferred from homology"/>
<keyword evidence="9" id="KW-1185">Reference proteome</keyword>
<dbReference type="Pfam" id="PF02417">
    <property type="entry name" value="Chromate_transp"/>
    <property type="match status" value="1"/>
</dbReference>
<reference evidence="8" key="1">
    <citation type="submission" date="2023-06" db="EMBL/GenBank/DDBJ databases">
        <authorList>
            <person name="Jiang Y."/>
            <person name="Liu Q."/>
        </authorList>
    </citation>
    <scope>NUCLEOTIDE SEQUENCE</scope>
    <source>
        <strain evidence="8">CGMCC 1.12089</strain>
    </source>
</reference>
<dbReference type="EMBL" id="JASZYV010000003">
    <property type="protein sequence ID" value="MDM0045762.1"/>
    <property type="molecule type" value="Genomic_DNA"/>
</dbReference>